<proteinExistence type="predicted"/>
<dbReference type="Proteomes" id="UP000316429">
    <property type="component" value="Unassembled WGS sequence"/>
</dbReference>
<reference evidence="1 2" key="1">
    <citation type="submission" date="2019-06" db="EMBL/GenBank/DDBJ databases">
        <title>Rhizobium sp. CL12 isolated from roots of soybean.</title>
        <authorList>
            <person name="Wang C."/>
        </authorList>
    </citation>
    <scope>NUCLEOTIDE SEQUENCE [LARGE SCALE GENOMIC DNA]</scope>
    <source>
        <strain evidence="1 2">CL12</strain>
    </source>
</reference>
<evidence type="ECO:0000313" key="2">
    <source>
        <dbReference type="Proteomes" id="UP000316429"/>
    </source>
</evidence>
<dbReference type="RefSeq" id="WP_140828234.1">
    <property type="nucleotide sequence ID" value="NZ_VFYP01000001.1"/>
</dbReference>
<keyword evidence="2" id="KW-1185">Reference proteome</keyword>
<name>A0A504U8J9_9HYPH</name>
<dbReference type="AlphaFoldDB" id="A0A504U8J9"/>
<evidence type="ECO:0000313" key="1">
    <source>
        <dbReference type="EMBL" id="TPP11518.1"/>
    </source>
</evidence>
<dbReference type="EMBL" id="VFYP01000001">
    <property type="protein sequence ID" value="TPP11518.1"/>
    <property type="molecule type" value="Genomic_DNA"/>
</dbReference>
<comment type="caution">
    <text evidence="1">The sequence shown here is derived from an EMBL/GenBank/DDBJ whole genome shotgun (WGS) entry which is preliminary data.</text>
</comment>
<sequence length="106" mass="11973">MFHQIATKVEEIATGTPLEQIKGSTTVRVAVGLIVGKCLTNVEFSDRQAWEMLDEVQKKAVVHHRPKSKYARWLAKEEAEDRRLTEELRKEGRLTVVLSDGTVLNG</sequence>
<gene>
    <name evidence="1" type="ORF">FJQ55_12150</name>
</gene>
<protein>
    <submittedName>
        <fullName evidence="1">Uncharacterized protein</fullName>
    </submittedName>
</protein>
<dbReference type="OrthoDB" id="8403478at2"/>
<organism evidence="1 2">
    <name type="scientific">Rhizobium glycinendophyticum</name>
    <dbReference type="NCBI Taxonomy" id="2589807"/>
    <lineage>
        <taxon>Bacteria</taxon>
        <taxon>Pseudomonadati</taxon>
        <taxon>Pseudomonadota</taxon>
        <taxon>Alphaproteobacteria</taxon>
        <taxon>Hyphomicrobiales</taxon>
        <taxon>Rhizobiaceae</taxon>
        <taxon>Rhizobium/Agrobacterium group</taxon>
        <taxon>Rhizobium</taxon>
    </lineage>
</organism>
<accession>A0A504U8J9</accession>